<name>A0AAE0UIC4_9TELE</name>
<keyword evidence="2" id="KW-1185">Reference proteome</keyword>
<feature type="non-terminal residue" evidence="1">
    <location>
        <position position="1"/>
    </location>
</feature>
<reference evidence="1" key="1">
    <citation type="submission" date="2023-06" db="EMBL/GenBank/DDBJ databases">
        <title>Male Hemibagrus guttatus genome.</title>
        <authorList>
            <person name="Bian C."/>
        </authorList>
    </citation>
    <scope>NUCLEOTIDE SEQUENCE</scope>
    <source>
        <strain evidence="1">Male_cb2023</strain>
        <tissue evidence="1">Muscle</tissue>
    </source>
</reference>
<protein>
    <submittedName>
        <fullName evidence="1">Uncharacterized protein</fullName>
    </submittedName>
</protein>
<gene>
    <name evidence="1" type="ORF">QTP70_014910</name>
</gene>
<sequence>MMETKLERCVMDKVYWLELDKMKSGIRDLYAKWKPWLIKMRPDCQESREPWHCTMMYDEGQNEEYEAVWDEHVARTHKSLKTIDFVVGPQGAAAAVQLPKQLEQWYEIPDAAPHVSLLIGQGFESKELGPMVKEASKVKQWTQVGVATHGAKVEREELRQVEPRDYVYVKVFKRKHWSQPRREGPFK</sequence>
<dbReference type="AlphaFoldDB" id="A0AAE0UIC4"/>
<dbReference type="EMBL" id="JAUCMX010000030">
    <property type="protein sequence ID" value="KAK3506688.1"/>
    <property type="molecule type" value="Genomic_DNA"/>
</dbReference>
<organism evidence="1 2">
    <name type="scientific">Hemibagrus guttatus</name>
    <dbReference type="NCBI Taxonomy" id="175788"/>
    <lineage>
        <taxon>Eukaryota</taxon>
        <taxon>Metazoa</taxon>
        <taxon>Chordata</taxon>
        <taxon>Craniata</taxon>
        <taxon>Vertebrata</taxon>
        <taxon>Euteleostomi</taxon>
        <taxon>Actinopterygii</taxon>
        <taxon>Neopterygii</taxon>
        <taxon>Teleostei</taxon>
        <taxon>Ostariophysi</taxon>
        <taxon>Siluriformes</taxon>
        <taxon>Bagridae</taxon>
        <taxon>Hemibagrus</taxon>
    </lineage>
</organism>
<dbReference type="Proteomes" id="UP001274896">
    <property type="component" value="Unassembled WGS sequence"/>
</dbReference>
<evidence type="ECO:0000313" key="1">
    <source>
        <dbReference type="EMBL" id="KAK3506688.1"/>
    </source>
</evidence>
<accession>A0AAE0UIC4</accession>
<proteinExistence type="predicted"/>
<evidence type="ECO:0000313" key="2">
    <source>
        <dbReference type="Proteomes" id="UP001274896"/>
    </source>
</evidence>
<comment type="caution">
    <text evidence="1">The sequence shown here is derived from an EMBL/GenBank/DDBJ whole genome shotgun (WGS) entry which is preliminary data.</text>
</comment>